<organism evidence="2 3">
    <name type="scientific">Megasphaera lornae</name>
    <dbReference type="NCBI Taxonomy" id="1000568"/>
    <lineage>
        <taxon>Bacteria</taxon>
        <taxon>Bacillati</taxon>
        <taxon>Bacillota</taxon>
        <taxon>Negativicutes</taxon>
        <taxon>Veillonellales</taxon>
        <taxon>Veillonellaceae</taxon>
        <taxon>Megasphaera</taxon>
    </lineage>
</organism>
<comment type="caution">
    <text evidence="2">The sequence shown here is derived from an EMBL/GenBank/DDBJ whole genome shotgun (WGS) entry which is preliminary data.</text>
</comment>
<evidence type="ECO:0000313" key="2">
    <source>
        <dbReference type="EMBL" id="EGL41425.1"/>
    </source>
</evidence>
<feature type="chain" id="PRO_5047396345" evidence="1">
    <location>
        <begin position="28"/>
        <end position="198"/>
    </location>
</feature>
<sequence length="198" mass="22005">MKQIKTTVCRAALALLLGIGSMVCVRAETPYTVWKGWGRVPVRENVCLQETGSTAVRLSPSLAAWSRKLMGSEPQAVYSIVVKDNCSFYYARLYTYEFAAPHGSPVNLLQQWGKQWQHRMDGAGYMTVPLHICRQQGLWLEGKVLYPAVAEGTDIQDAGYILARADGKCIRAIFLYVPEGYAPQAAKTILSMLKQGKE</sequence>
<dbReference type="Proteomes" id="UP000004018">
    <property type="component" value="Unassembled WGS sequence"/>
</dbReference>
<reference evidence="2 3" key="1">
    <citation type="submission" date="2011-04" db="EMBL/GenBank/DDBJ databases">
        <authorList>
            <person name="Harkins D.M."/>
            <person name="Madupu R."/>
            <person name="Durkin A.S."/>
            <person name="Torralba M."/>
            <person name="Methe B."/>
            <person name="Sutton G.G."/>
            <person name="Nelson K.E."/>
        </authorList>
    </citation>
    <scope>NUCLEOTIDE SEQUENCE [LARGE SCALE GENOMIC DNA]</scope>
    <source>
        <strain evidence="2 3">UPII 199-6</strain>
    </source>
</reference>
<accession>A0ABN0D1K2</accession>
<keyword evidence="1" id="KW-0732">Signal</keyword>
<protein>
    <submittedName>
        <fullName evidence="2">Uncharacterized protein</fullName>
    </submittedName>
</protein>
<keyword evidence="3" id="KW-1185">Reference proteome</keyword>
<proteinExistence type="predicted"/>
<feature type="signal peptide" evidence="1">
    <location>
        <begin position="1"/>
        <end position="27"/>
    </location>
</feature>
<gene>
    <name evidence="2" type="ORF">HMPREF1039_1417</name>
</gene>
<evidence type="ECO:0000313" key="3">
    <source>
        <dbReference type="Proteomes" id="UP000004018"/>
    </source>
</evidence>
<dbReference type="EMBL" id="AFIJ01000011">
    <property type="protein sequence ID" value="EGL41425.1"/>
    <property type="molecule type" value="Genomic_DNA"/>
</dbReference>
<name>A0ABN0D1K2_9FIRM</name>
<evidence type="ECO:0000256" key="1">
    <source>
        <dbReference type="SAM" id="SignalP"/>
    </source>
</evidence>
<dbReference type="RefSeq" id="WP_007390761.1">
    <property type="nucleotide sequence ID" value="NZ_AFIJ01000011.1"/>
</dbReference>